<keyword evidence="2" id="KW-0472">Membrane</keyword>
<feature type="domain" description="Acyltransferase 3" evidence="4">
    <location>
        <begin position="369"/>
        <end position="778"/>
    </location>
</feature>
<feature type="region of interest" description="Disordered" evidence="1">
    <location>
        <begin position="36"/>
        <end position="98"/>
    </location>
</feature>
<dbReference type="GO" id="GO:0016747">
    <property type="term" value="F:acyltransferase activity, transferring groups other than amino-acyl groups"/>
    <property type="evidence" value="ECO:0007669"/>
    <property type="project" value="InterPro"/>
</dbReference>
<evidence type="ECO:0000256" key="1">
    <source>
        <dbReference type="SAM" id="MobiDB-lite"/>
    </source>
</evidence>
<protein>
    <recommendedName>
        <fullName evidence="4">Acyltransferase 3 domain-containing protein</fullName>
    </recommendedName>
</protein>
<dbReference type="eggNOG" id="KOG3700">
    <property type="taxonomic scope" value="Eukaryota"/>
</dbReference>
<feature type="transmembrane region" description="Helical" evidence="2">
    <location>
        <begin position="638"/>
        <end position="659"/>
    </location>
</feature>
<feature type="transmembrane region" description="Helical" evidence="2">
    <location>
        <begin position="559"/>
        <end position="579"/>
    </location>
</feature>
<feature type="chain" id="PRO_5003117288" description="Acyltransferase 3 domain-containing protein" evidence="3">
    <location>
        <begin position="37"/>
        <end position="926"/>
    </location>
</feature>
<feature type="region of interest" description="Disordered" evidence="1">
    <location>
        <begin position="847"/>
        <end position="892"/>
    </location>
</feature>
<feature type="transmembrane region" description="Helical" evidence="2">
    <location>
        <begin position="759"/>
        <end position="781"/>
    </location>
</feature>
<evidence type="ECO:0000313" key="6">
    <source>
        <dbReference type="Proteomes" id="UP000002630"/>
    </source>
</evidence>
<dbReference type="EMBL" id="FN648596">
    <property type="protein sequence ID" value="CBN77498.1"/>
    <property type="molecule type" value="Genomic_DNA"/>
</dbReference>
<organism evidence="5 6">
    <name type="scientific">Ectocarpus siliculosus</name>
    <name type="common">Brown alga</name>
    <name type="synonym">Conferva siliculosa</name>
    <dbReference type="NCBI Taxonomy" id="2880"/>
    <lineage>
        <taxon>Eukaryota</taxon>
        <taxon>Sar</taxon>
        <taxon>Stramenopiles</taxon>
        <taxon>Ochrophyta</taxon>
        <taxon>PX clade</taxon>
        <taxon>Phaeophyceae</taxon>
        <taxon>Ectocarpales</taxon>
        <taxon>Ectocarpaceae</taxon>
        <taxon>Ectocarpus</taxon>
    </lineage>
</organism>
<feature type="transmembrane region" description="Helical" evidence="2">
    <location>
        <begin position="599"/>
        <end position="617"/>
    </location>
</feature>
<dbReference type="InterPro" id="IPR002656">
    <property type="entry name" value="Acyl_transf_3_dom"/>
</dbReference>
<name>D8LM88_ECTSI</name>
<feature type="transmembrane region" description="Helical" evidence="2">
    <location>
        <begin position="415"/>
        <end position="438"/>
    </location>
</feature>
<dbReference type="InterPro" id="IPR052728">
    <property type="entry name" value="O2_lipid_transport_reg"/>
</dbReference>
<feature type="compositionally biased region" description="Gly residues" evidence="1">
    <location>
        <begin position="863"/>
        <end position="874"/>
    </location>
</feature>
<keyword evidence="6" id="KW-1185">Reference proteome</keyword>
<proteinExistence type="predicted"/>
<feature type="transmembrane region" description="Helical" evidence="2">
    <location>
        <begin position="694"/>
        <end position="714"/>
    </location>
</feature>
<dbReference type="InParanoid" id="D8LM88"/>
<dbReference type="OrthoDB" id="207378at2759"/>
<keyword evidence="2" id="KW-1133">Transmembrane helix</keyword>
<dbReference type="Proteomes" id="UP000002630">
    <property type="component" value="Linkage Group LG03"/>
</dbReference>
<feature type="signal peptide" evidence="3">
    <location>
        <begin position="1"/>
        <end position="36"/>
    </location>
</feature>
<dbReference type="PANTHER" id="PTHR11161">
    <property type="entry name" value="O-ACYLTRANSFERASE"/>
    <property type="match status" value="1"/>
</dbReference>
<accession>D8LM88</accession>
<feature type="transmembrane region" description="Helical" evidence="2">
    <location>
        <begin position="726"/>
        <end position="747"/>
    </location>
</feature>
<dbReference type="PANTHER" id="PTHR11161:SF0">
    <property type="entry name" value="O-ACYLTRANSFERASE LIKE PROTEIN"/>
    <property type="match status" value="1"/>
</dbReference>
<dbReference type="EMBL" id="FN649728">
    <property type="protein sequence ID" value="CBN77498.1"/>
    <property type="molecule type" value="Genomic_DNA"/>
</dbReference>
<evidence type="ECO:0000259" key="4">
    <source>
        <dbReference type="Pfam" id="PF01757"/>
    </source>
</evidence>
<feature type="transmembrane region" description="Helical" evidence="2">
    <location>
        <begin position="260"/>
        <end position="281"/>
    </location>
</feature>
<gene>
    <name evidence="5" type="ORF">Esi_0004_0025</name>
</gene>
<reference evidence="5 6" key="1">
    <citation type="journal article" date="2010" name="Nature">
        <title>The Ectocarpus genome and the independent evolution of multicellularity in brown algae.</title>
        <authorList>
            <person name="Cock J.M."/>
            <person name="Sterck L."/>
            <person name="Rouze P."/>
            <person name="Scornet D."/>
            <person name="Allen A.E."/>
            <person name="Amoutzias G."/>
            <person name="Anthouard V."/>
            <person name="Artiguenave F."/>
            <person name="Aury J.M."/>
            <person name="Badger J.H."/>
            <person name="Beszteri B."/>
            <person name="Billiau K."/>
            <person name="Bonnet E."/>
            <person name="Bothwell J.H."/>
            <person name="Bowler C."/>
            <person name="Boyen C."/>
            <person name="Brownlee C."/>
            <person name="Carrano C.J."/>
            <person name="Charrier B."/>
            <person name="Cho G.Y."/>
            <person name="Coelho S.M."/>
            <person name="Collen J."/>
            <person name="Corre E."/>
            <person name="Da Silva C."/>
            <person name="Delage L."/>
            <person name="Delaroque N."/>
            <person name="Dittami S.M."/>
            <person name="Doulbeau S."/>
            <person name="Elias M."/>
            <person name="Farnham G."/>
            <person name="Gachon C.M."/>
            <person name="Gschloessl B."/>
            <person name="Heesch S."/>
            <person name="Jabbari K."/>
            <person name="Jubin C."/>
            <person name="Kawai H."/>
            <person name="Kimura K."/>
            <person name="Kloareg B."/>
            <person name="Kupper F.C."/>
            <person name="Lang D."/>
            <person name="Le Bail A."/>
            <person name="Leblanc C."/>
            <person name="Lerouge P."/>
            <person name="Lohr M."/>
            <person name="Lopez P.J."/>
            <person name="Martens C."/>
            <person name="Maumus F."/>
            <person name="Michel G."/>
            <person name="Miranda-Saavedra D."/>
            <person name="Morales J."/>
            <person name="Moreau H."/>
            <person name="Motomura T."/>
            <person name="Nagasato C."/>
            <person name="Napoli C.A."/>
            <person name="Nelson D.R."/>
            <person name="Nyvall-Collen P."/>
            <person name="Peters A.F."/>
            <person name="Pommier C."/>
            <person name="Potin P."/>
            <person name="Poulain J."/>
            <person name="Quesneville H."/>
            <person name="Read B."/>
            <person name="Rensing S.A."/>
            <person name="Ritter A."/>
            <person name="Rousvoal S."/>
            <person name="Samanta M."/>
            <person name="Samson G."/>
            <person name="Schroeder D.C."/>
            <person name="Segurens B."/>
            <person name="Strittmatter M."/>
            <person name="Tonon T."/>
            <person name="Tregear J.W."/>
            <person name="Valentin K."/>
            <person name="von Dassow P."/>
            <person name="Yamagishi T."/>
            <person name="Van de Peer Y."/>
            <person name="Wincker P."/>
        </authorList>
    </citation>
    <scope>NUCLEOTIDE SEQUENCE [LARGE SCALE GENOMIC DNA]</scope>
    <source>
        <strain evidence="6">Ec32 / CCAP1310/4</strain>
    </source>
</reference>
<evidence type="ECO:0000256" key="2">
    <source>
        <dbReference type="SAM" id="Phobius"/>
    </source>
</evidence>
<keyword evidence="2" id="KW-0812">Transmembrane</keyword>
<dbReference type="OMA" id="RMKISIN"/>
<evidence type="ECO:0000256" key="3">
    <source>
        <dbReference type="SAM" id="SignalP"/>
    </source>
</evidence>
<dbReference type="Pfam" id="PF01757">
    <property type="entry name" value="Acyl_transf_3"/>
    <property type="match status" value="1"/>
</dbReference>
<sequence length="926" mass="101024">MRARGMIRRSCNGGGASLKLGLRWLTLLLSLPAAASGPGATSREEAKANSFGTSTAAEPVVRSPAGAEARYADGGPGDVLTPSPTAAVSSGGGGGDGGVGKGPCKIAIERMLSPAMDKCLAVANDASSALNLDAFYLMQPLMGYPGQIGDYDQCSKVALFDPSIQAVMQTHHCLAGSLSLASNEGNVPFGGLCVPEACSPDILSLPAFRSWLVQKALELDSSGTSTETAQHFLYNLQRHSQLAADMHQGLTCGTYQKPTFGWDAIAVTSGLCLLLVLIVYATCADLFNGADYPQSGQRVTPNSNRAGPQRIKYAGRNPVEGGGGGGGGGGGDVYVLQQDHINKNLAAFSIPRNLGWLFSVGEANELSVFDGLRVLSMLWVVLGHILAVQASIGYINPETVMPPRGLLATVVGQVFFSARFSVDTFFFVSGFLVVYAMLRRFKLDGNGAKVQRVSSWLPFFYLHRLLRITPSYVFSLLLWWKLAVFMGEGPFWYRWEFFIGLCDKFWWSNVTYLNNLVPWHQGETGTCFYPTWYLADDMQFYMVSPVFIVLYMRRKWWGVAATFLAIVASTAAMAIGTYVRGWSALTLDGSWVVKYSEETYTAPYFRIVSYLMGMLFAMLWHEKQMRWPQFKLADWQRYIMLSTSAVIFFVVTFVGYSGYQNAPCSIFQDPASSPCGSGWTASQLALYNAGTRPAWGFALILLCFVCFNGQGGLLQQWLAHRAWAPLARLSFGAYLLHPLVINLWFLNSTTKFHFSKLDLFMSYVCVSGVTFSSALIMALIVESPLTKLGRRLENIIKPRERVHKVSTEYFAAEQSPGNIERHVLQREDSDDDFLEADGREEEDFFVDDVGRTPSPMRGPMRAAGGGRGGSGGSNRNGVSSRLAGMQGGAAGGTRGEMAALVANTNPGYHDYMSEVTPRRRGSEAFG</sequence>
<keyword evidence="3" id="KW-0732">Signal</keyword>
<evidence type="ECO:0000313" key="5">
    <source>
        <dbReference type="EMBL" id="CBN77498.1"/>
    </source>
</evidence>
<dbReference type="AlphaFoldDB" id="D8LM88"/>
<feature type="transmembrane region" description="Helical" evidence="2">
    <location>
        <begin position="374"/>
        <end position="395"/>
    </location>
</feature>